<keyword evidence="6 12" id="KW-0418">Kinase</keyword>
<evidence type="ECO:0000256" key="3">
    <source>
        <dbReference type="ARBA" id="ARBA00022553"/>
    </source>
</evidence>
<reference evidence="12 13" key="1">
    <citation type="submission" date="2024-09" db="EMBL/GenBank/DDBJ databases">
        <title>The Natural Products Discovery Center: Release of the First 8490 Sequenced Strains for Exploring Actinobacteria Biosynthetic Diversity.</title>
        <authorList>
            <person name="Kalkreuter E."/>
            <person name="Kautsar S.A."/>
            <person name="Yang D."/>
            <person name="Bader C.D."/>
            <person name="Teijaro C.N."/>
            <person name="Fluegel L."/>
            <person name="Davis C.M."/>
            <person name="Simpson J.R."/>
            <person name="Lauterbach L."/>
            <person name="Steele A.D."/>
            <person name="Gui C."/>
            <person name="Meng S."/>
            <person name="Li G."/>
            <person name="Viehrig K."/>
            <person name="Ye F."/>
            <person name="Su P."/>
            <person name="Kiefer A.F."/>
            <person name="Nichols A."/>
            <person name="Cepeda A.J."/>
            <person name="Yan W."/>
            <person name="Fan B."/>
            <person name="Jiang Y."/>
            <person name="Adhikari A."/>
            <person name="Zheng C.-J."/>
            <person name="Schuster L."/>
            <person name="Cowan T.M."/>
            <person name="Smanski M.J."/>
            <person name="Chevrette M.G."/>
            <person name="De Carvalho L.P.S."/>
            <person name="Shen B."/>
        </authorList>
    </citation>
    <scope>NUCLEOTIDE SEQUENCE [LARGE SCALE GENOMIC DNA]</scope>
    <source>
        <strain evidence="12 13">NPDC056472</strain>
    </source>
</reference>
<evidence type="ECO:0000256" key="5">
    <source>
        <dbReference type="ARBA" id="ARBA00022741"/>
    </source>
</evidence>
<feature type="transmembrane region" description="Helical" evidence="10">
    <location>
        <begin position="72"/>
        <end position="91"/>
    </location>
</feature>
<evidence type="ECO:0000313" key="13">
    <source>
        <dbReference type="Proteomes" id="UP001600424"/>
    </source>
</evidence>
<feature type="transmembrane region" description="Helical" evidence="10">
    <location>
        <begin position="97"/>
        <end position="116"/>
    </location>
</feature>
<comment type="catalytic activity">
    <reaction evidence="1">
        <text>ATP + protein L-histidine = ADP + protein N-phospho-L-histidine.</text>
        <dbReference type="EC" id="2.7.13.3"/>
    </reaction>
</comment>
<evidence type="ECO:0000256" key="7">
    <source>
        <dbReference type="ARBA" id="ARBA00022840"/>
    </source>
</evidence>
<dbReference type="InterPro" id="IPR036890">
    <property type="entry name" value="HATPase_C_sf"/>
</dbReference>
<dbReference type="Pfam" id="PF02518">
    <property type="entry name" value="HATPase_c"/>
    <property type="match status" value="1"/>
</dbReference>
<organism evidence="12 13">
    <name type="scientific">Streptomyces wedmorensis</name>
    <dbReference type="NCBI Taxonomy" id="43759"/>
    <lineage>
        <taxon>Bacteria</taxon>
        <taxon>Bacillati</taxon>
        <taxon>Actinomycetota</taxon>
        <taxon>Actinomycetes</taxon>
        <taxon>Kitasatosporales</taxon>
        <taxon>Streptomycetaceae</taxon>
        <taxon>Streptomyces</taxon>
    </lineage>
</organism>
<dbReference type="PANTHER" id="PTHR24421:SF10">
    <property type="entry name" value="NITRATE_NITRITE SENSOR PROTEIN NARQ"/>
    <property type="match status" value="1"/>
</dbReference>
<dbReference type="Gene3D" id="3.30.565.10">
    <property type="entry name" value="Histidine kinase-like ATPase, C-terminal domain"/>
    <property type="match status" value="1"/>
</dbReference>
<dbReference type="SMART" id="SM00387">
    <property type="entry name" value="HATPase_c"/>
    <property type="match status" value="1"/>
</dbReference>
<evidence type="ECO:0000256" key="1">
    <source>
        <dbReference type="ARBA" id="ARBA00000085"/>
    </source>
</evidence>
<keyword evidence="4" id="KW-0808">Transferase</keyword>
<gene>
    <name evidence="12" type="ORF">ACFQ63_05610</name>
</gene>
<keyword evidence="7" id="KW-0067">ATP-binding</keyword>
<keyword evidence="5" id="KW-0547">Nucleotide-binding</keyword>
<evidence type="ECO:0000256" key="6">
    <source>
        <dbReference type="ARBA" id="ARBA00022777"/>
    </source>
</evidence>
<dbReference type="PANTHER" id="PTHR24421">
    <property type="entry name" value="NITRATE/NITRITE SENSOR PROTEIN NARX-RELATED"/>
    <property type="match status" value="1"/>
</dbReference>
<dbReference type="InterPro" id="IPR050482">
    <property type="entry name" value="Sensor_HK_TwoCompSys"/>
</dbReference>
<dbReference type="InterPro" id="IPR003594">
    <property type="entry name" value="HATPase_dom"/>
</dbReference>
<dbReference type="EC" id="2.7.13.3" evidence="2"/>
<keyword evidence="3" id="KW-0597">Phosphoprotein</keyword>
<evidence type="ECO:0000256" key="2">
    <source>
        <dbReference type="ARBA" id="ARBA00012438"/>
    </source>
</evidence>
<keyword evidence="8" id="KW-0902">Two-component regulatory system</keyword>
<keyword evidence="10" id="KW-0812">Transmembrane</keyword>
<dbReference type="Proteomes" id="UP001600424">
    <property type="component" value="Unassembled WGS sequence"/>
</dbReference>
<evidence type="ECO:0000256" key="4">
    <source>
        <dbReference type="ARBA" id="ARBA00022679"/>
    </source>
</evidence>
<evidence type="ECO:0000256" key="9">
    <source>
        <dbReference type="SAM" id="MobiDB-lite"/>
    </source>
</evidence>
<evidence type="ECO:0000256" key="8">
    <source>
        <dbReference type="ARBA" id="ARBA00023012"/>
    </source>
</evidence>
<evidence type="ECO:0000313" key="12">
    <source>
        <dbReference type="EMBL" id="MFE5979169.1"/>
    </source>
</evidence>
<protein>
    <recommendedName>
        <fullName evidence="2">histidine kinase</fullName>
        <ecNumber evidence="2">2.7.13.3</ecNumber>
    </recommendedName>
</protein>
<dbReference type="InterPro" id="IPR025828">
    <property type="entry name" value="Put_sensor_dom"/>
</dbReference>
<keyword evidence="10" id="KW-1133">Transmembrane helix</keyword>
<dbReference type="GO" id="GO:0016301">
    <property type="term" value="F:kinase activity"/>
    <property type="evidence" value="ECO:0007669"/>
    <property type="project" value="UniProtKB-KW"/>
</dbReference>
<dbReference type="InterPro" id="IPR011712">
    <property type="entry name" value="Sig_transdc_His_kin_sub3_dim/P"/>
</dbReference>
<keyword evidence="13" id="KW-1185">Reference proteome</keyword>
<dbReference type="Pfam" id="PF13796">
    <property type="entry name" value="Sensor"/>
    <property type="match status" value="1"/>
</dbReference>
<keyword evidence="10" id="KW-0472">Membrane</keyword>
<feature type="region of interest" description="Disordered" evidence="9">
    <location>
        <begin position="1"/>
        <end position="54"/>
    </location>
</feature>
<sequence length="464" mass="47506">MTDSDATRRPTAGPPTGPSGPAAVPVRDGAPGDGTDTGPSDGGSAQGGVPAPAGGGLVGGGRRYFSVRGGEWAFAVLGLPLAVGGGAYALAVLYAGTLLSLTVLGLPFVVGALLGARGLGALHRGLVGRLLGEHVEAPAALPRSEGLLARGRTVLTDAVAWRTLVYLLLRLPLGVLGFVAAVGLPLGCGWLIGFPLWGRLMEPDSPPAAWLDAVSVLLGLALACGVPGVLRALSGANRRLAGFLLGPAQAQRRVRELETARVALLADSGDRLRRLERDLHDGTQARLVALAITLSLTEDALEPATGPDLGRLRTLLDRARRQTDETVAELRLLTRGIHPVALDGGLGEALPGLTATSPVPVTVRLDLTERPHEAIERAVYFCAAELLTNVARHSGARTAVLAASVRDGRVRLTVRDDGRGGAALGAGTGLAGLAERLTAVDGTLRVDSPPGGPTEITADLPARL</sequence>
<evidence type="ECO:0000256" key="10">
    <source>
        <dbReference type="SAM" id="Phobius"/>
    </source>
</evidence>
<name>A0ABW6IPE0_STRWE</name>
<evidence type="ECO:0000259" key="11">
    <source>
        <dbReference type="SMART" id="SM00387"/>
    </source>
</evidence>
<accession>A0ABW6IPE0</accession>
<dbReference type="EMBL" id="JBHTRV010000003">
    <property type="protein sequence ID" value="MFE5979169.1"/>
    <property type="molecule type" value="Genomic_DNA"/>
</dbReference>
<feature type="domain" description="Histidine kinase/HSP90-like ATPase" evidence="11">
    <location>
        <begin position="374"/>
        <end position="464"/>
    </location>
</feature>
<dbReference type="Pfam" id="PF07730">
    <property type="entry name" value="HisKA_3"/>
    <property type="match status" value="1"/>
</dbReference>
<comment type="caution">
    <text evidence="12">The sequence shown here is derived from an EMBL/GenBank/DDBJ whole genome shotgun (WGS) entry which is preliminary data.</text>
</comment>
<dbReference type="SUPFAM" id="SSF55874">
    <property type="entry name" value="ATPase domain of HSP90 chaperone/DNA topoisomerase II/histidine kinase"/>
    <property type="match status" value="1"/>
</dbReference>
<proteinExistence type="predicted"/>
<dbReference type="RefSeq" id="WP_386249517.1">
    <property type="nucleotide sequence ID" value="NZ_JBHTRV010000003.1"/>
</dbReference>
<feature type="transmembrane region" description="Helical" evidence="10">
    <location>
        <begin position="209"/>
        <end position="230"/>
    </location>
</feature>
<feature type="transmembrane region" description="Helical" evidence="10">
    <location>
        <begin position="171"/>
        <end position="197"/>
    </location>
</feature>
<feature type="compositionally biased region" description="Low complexity" evidence="9">
    <location>
        <begin position="19"/>
        <end position="39"/>
    </location>
</feature>